<dbReference type="SUPFAM" id="SSF52980">
    <property type="entry name" value="Restriction endonuclease-like"/>
    <property type="match status" value="1"/>
</dbReference>
<evidence type="ECO:0000313" key="3">
    <source>
        <dbReference type="Proteomes" id="UP001524944"/>
    </source>
</evidence>
<dbReference type="InterPro" id="IPR056339">
    <property type="entry name" value="CARF_Card1"/>
</dbReference>
<dbReference type="InterPro" id="IPR011856">
    <property type="entry name" value="tRNA_endonuc-like_dom_sf"/>
</dbReference>
<proteinExistence type="predicted"/>
<keyword evidence="3" id="KW-1185">Reference proteome</keyword>
<feature type="domain" description="Card1 CARF" evidence="1">
    <location>
        <begin position="9"/>
        <end position="131"/>
    </location>
</feature>
<comment type="caution">
    <text evidence="2">The sequence shown here is derived from an EMBL/GenBank/DDBJ whole genome shotgun (WGS) entry which is preliminary data.</text>
</comment>
<dbReference type="Gene3D" id="3.40.1350.10">
    <property type="match status" value="1"/>
</dbReference>
<evidence type="ECO:0000313" key="2">
    <source>
        <dbReference type="EMBL" id="MCR6546875.1"/>
    </source>
</evidence>
<evidence type="ECO:0000259" key="1">
    <source>
        <dbReference type="Pfam" id="PF23400"/>
    </source>
</evidence>
<dbReference type="EMBL" id="JANPWE010000013">
    <property type="protein sequence ID" value="MCR6546875.1"/>
    <property type="molecule type" value="Genomic_DNA"/>
</dbReference>
<organism evidence="2 3">
    <name type="scientific">Dehalobacterium formicoaceticum</name>
    <dbReference type="NCBI Taxonomy" id="51515"/>
    <lineage>
        <taxon>Bacteria</taxon>
        <taxon>Bacillati</taxon>
        <taxon>Bacillota</taxon>
        <taxon>Clostridia</taxon>
        <taxon>Eubacteriales</taxon>
        <taxon>Peptococcaceae</taxon>
        <taxon>Dehalobacterium</taxon>
    </lineage>
</organism>
<accession>A0ABT1Y7L4</accession>
<sequence length="442" mass="51072">MFEEKFSDLVLLVGTNPLPNYVVSKYFQNQNKKLRRIWLVHSEEERNINQRGTKHLAENIRQAILGEWDEAISINYVSLSNIASAERIERDIKEYLSPAVLTSTTGLHLNYTGGTKAMAVHVYRSLEELWDRKCSFSYLNARNFCIHVDQEGVITEDLRDEVKLSLEGLTKLHGCEKSKEDKNKREWPEADAALEDMVNKGEISNYLDWVENTLKYIYFDTGKKPNNLREHMINFQKLERWEEVNNDVVNAPEYIKNILRGIPREYSPINDDGSVWIPSADVTKIEVKRRADDPIDGYLAGKWLEKYVANVIKRNIEQEDLNWPTEMNWYIKNHESHDKKFELDVIFMNGYQVCCISCTTARAEGICKGKGFEVLLRVEQIGGEEGKPVLVTCLEQSKVQKVESDLEKIRGSGDRKLLVLGREDLQEDVLWSKIIEHVKGGD</sequence>
<dbReference type="Pfam" id="PF23400">
    <property type="entry name" value="CARF_Card1"/>
    <property type="match status" value="1"/>
</dbReference>
<reference evidence="2 3" key="1">
    <citation type="submission" date="2022-08" db="EMBL/GenBank/DDBJ databases">
        <title>Proteogenomics of the novel Dehalobacterium formicoaceticum strain EZ94 highlights a key role of methyltransferases during anaerobic dichloromethane degradation.</title>
        <authorList>
            <person name="Wasmund K."/>
        </authorList>
    </citation>
    <scope>NUCLEOTIDE SEQUENCE [LARGE SCALE GENOMIC DNA]</scope>
    <source>
        <strain evidence="2 3">EZ94</strain>
    </source>
</reference>
<dbReference type="Gene3D" id="3.40.50.10770">
    <property type="entry name" value="Hypothetical protein VC1899 like domain (Restriction endonuclease-like)"/>
    <property type="match status" value="1"/>
</dbReference>
<name>A0ABT1Y7L4_9FIRM</name>
<dbReference type="RefSeq" id="WP_089612272.1">
    <property type="nucleotide sequence ID" value="NZ_CP022121.1"/>
</dbReference>
<gene>
    <name evidence="2" type="ORF">NVS47_15370</name>
</gene>
<protein>
    <recommendedName>
        <fullName evidence="1">Card1 CARF domain-containing protein</fullName>
    </recommendedName>
</protein>
<dbReference type="InterPro" id="IPR011335">
    <property type="entry name" value="Restrct_endonuc-II-like"/>
</dbReference>
<dbReference type="Proteomes" id="UP001524944">
    <property type="component" value="Unassembled WGS sequence"/>
</dbReference>